<feature type="domain" description="Soluble ligand binding" evidence="4">
    <location>
        <begin position="126"/>
        <end position="177"/>
    </location>
</feature>
<dbReference type="Pfam" id="PF02563">
    <property type="entry name" value="Poly_export"/>
    <property type="match status" value="1"/>
</dbReference>
<organism evidence="5 6">
    <name type="scientific">Vulgatibacter incomptus</name>
    <dbReference type="NCBI Taxonomy" id="1391653"/>
    <lineage>
        <taxon>Bacteria</taxon>
        <taxon>Pseudomonadati</taxon>
        <taxon>Myxococcota</taxon>
        <taxon>Myxococcia</taxon>
        <taxon>Myxococcales</taxon>
        <taxon>Cystobacterineae</taxon>
        <taxon>Vulgatibacteraceae</taxon>
        <taxon>Vulgatibacter</taxon>
    </lineage>
</organism>
<protein>
    <submittedName>
        <fullName evidence="5">Capsule polysaccharide export protein</fullName>
    </submittedName>
</protein>
<proteinExistence type="predicted"/>
<evidence type="ECO:0000259" key="3">
    <source>
        <dbReference type="Pfam" id="PF02563"/>
    </source>
</evidence>
<dbReference type="PANTHER" id="PTHR33619">
    <property type="entry name" value="POLYSACCHARIDE EXPORT PROTEIN GFCE-RELATED"/>
    <property type="match status" value="1"/>
</dbReference>
<dbReference type="PANTHER" id="PTHR33619:SF3">
    <property type="entry name" value="POLYSACCHARIDE EXPORT PROTEIN GFCE-RELATED"/>
    <property type="match status" value="1"/>
</dbReference>
<dbReference type="PROSITE" id="PS51257">
    <property type="entry name" value="PROKAR_LIPOPROTEIN"/>
    <property type="match status" value="1"/>
</dbReference>
<evidence type="ECO:0000256" key="1">
    <source>
        <dbReference type="ARBA" id="ARBA00022729"/>
    </source>
</evidence>
<evidence type="ECO:0000256" key="2">
    <source>
        <dbReference type="SAM" id="SignalP"/>
    </source>
</evidence>
<feature type="signal peptide" evidence="2">
    <location>
        <begin position="1"/>
        <end position="23"/>
    </location>
</feature>
<reference evidence="5 6" key="1">
    <citation type="submission" date="2015-08" db="EMBL/GenBank/DDBJ databases">
        <authorList>
            <person name="Babu N.S."/>
            <person name="Beckwith C.J."/>
            <person name="Beseler K.G."/>
            <person name="Brison A."/>
            <person name="Carone J.V."/>
            <person name="Caskin T.P."/>
            <person name="Diamond M."/>
            <person name="Durham M.E."/>
            <person name="Foxe J.M."/>
            <person name="Go M."/>
            <person name="Henderson B.A."/>
            <person name="Jones I.B."/>
            <person name="McGettigan J.A."/>
            <person name="Micheletti S.J."/>
            <person name="Nasrallah M.E."/>
            <person name="Ortiz D."/>
            <person name="Piller C.R."/>
            <person name="Privatt S.R."/>
            <person name="Schneider S.L."/>
            <person name="Sharp S."/>
            <person name="Smith T.C."/>
            <person name="Stanton J.D."/>
            <person name="Ullery H.E."/>
            <person name="Wilson R.J."/>
            <person name="Serrano M.G."/>
            <person name="Buck G."/>
            <person name="Lee V."/>
            <person name="Wang Y."/>
            <person name="Carvalho R."/>
            <person name="Voegtly L."/>
            <person name="Shi R."/>
            <person name="Duckworth R."/>
            <person name="Johnson A."/>
            <person name="Loviza R."/>
            <person name="Walstead R."/>
            <person name="Shah Z."/>
            <person name="Kiflezghi M."/>
            <person name="Wade K."/>
            <person name="Ball S.L."/>
            <person name="Bradley K.W."/>
            <person name="Asai D.J."/>
            <person name="Bowman C.A."/>
            <person name="Russell D.A."/>
            <person name="Pope W.H."/>
            <person name="Jacobs-Sera D."/>
            <person name="Hendrix R.W."/>
            <person name="Hatfull G.F."/>
        </authorList>
    </citation>
    <scope>NUCLEOTIDE SEQUENCE [LARGE SCALE GENOMIC DNA]</scope>
    <source>
        <strain evidence="5 6">DSM 27710</strain>
    </source>
</reference>
<dbReference type="Proteomes" id="UP000055590">
    <property type="component" value="Chromosome"/>
</dbReference>
<sequence>MKFRAWATFVAVVGIASILSACASGGRGSSRAVHAGEARGEPPVLVPAQTFGSGDVFVVRVVGEADLSGSYRVASDGAISFPFCGRVDVANKGATEVANDLTVCLADGYLKNPQVTVFLKEHNSKKVFVFGEVQKPGTFPFEDRMNVVQAITLAGGFTKLAARNSVLVTRSIDGREERIKVAVDDIGTGRQPNLYLSPGDIVFVGESFF</sequence>
<gene>
    <name evidence="5" type="ORF">AKJ08_2195</name>
</gene>
<evidence type="ECO:0000313" key="6">
    <source>
        <dbReference type="Proteomes" id="UP000055590"/>
    </source>
</evidence>
<dbReference type="KEGG" id="vin:AKJ08_2195"/>
<dbReference type="EMBL" id="CP012332">
    <property type="protein sequence ID" value="AKU91808.1"/>
    <property type="molecule type" value="Genomic_DNA"/>
</dbReference>
<evidence type="ECO:0000259" key="4">
    <source>
        <dbReference type="Pfam" id="PF10531"/>
    </source>
</evidence>
<dbReference type="AlphaFoldDB" id="A0A0K1PE45"/>
<dbReference type="STRING" id="1391653.AKJ08_2195"/>
<accession>A0A0K1PE45</accession>
<dbReference type="RefSeq" id="WP_240475292.1">
    <property type="nucleotide sequence ID" value="NZ_CP012332.1"/>
</dbReference>
<dbReference type="Pfam" id="PF10531">
    <property type="entry name" value="SLBB"/>
    <property type="match status" value="1"/>
</dbReference>
<dbReference type="InterPro" id="IPR019554">
    <property type="entry name" value="Soluble_ligand-bd"/>
</dbReference>
<dbReference type="InterPro" id="IPR003715">
    <property type="entry name" value="Poly_export_N"/>
</dbReference>
<keyword evidence="6" id="KW-1185">Reference proteome</keyword>
<dbReference type="GO" id="GO:0015159">
    <property type="term" value="F:polysaccharide transmembrane transporter activity"/>
    <property type="evidence" value="ECO:0007669"/>
    <property type="project" value="InterPro"/>
</dbReference>
<evidence type="ECO:0000313" key="5">
    <source>
        <dbReference type="EMBL" id="AKU91808.1"/>
    </source>
</evidence>
<dbReference type="Gene3D" id="3.10.560.10">
    <property type="entry name" value="Outer membrane lipoprotein wza domain like"/>
    <property type="match status" value="1"/>
</dbReference>
<dbReference type="InterPro" id="IPR049712">
    <property type="entry name" value="Poly_export"/>
</dbReference>
<feature type="chain" id="PRO_5005465400" evidence="2">
    <location>
        <begin position="24"/>
        <end position="209"/>
    </location>
</feature>
<name>A0A0K1PE45_9BACT</name>
<keyword evidence="1 2" id="KW-0732">Signal</keyword>
<feature type="domain" description="Polysaccharide export protein N-terminal" evidence="3">
    <location>
        <begin position="50"/>
        <end position="119"/>
    </location>
</feature>